<feature type="compositionally biased region" description="Low complexity" evidence="1">
    <location>
        <begin position="45"/>
        <end position="80"/>
    </location>
</feature>
<reference evidence="2 4" key="1">
    <citation type="journal article" date="2020" name="Stud. Mycol.">
        <title>101 Dothideomycetes genomes: a test case for predicting lifestyles and emergence of pathogens.</title>
        <authorList>
            <person name="Haridas S."/>
            <person name="Albert R."/>
            <person name="Binder M."/>
            <person name="Bloem J."/>
            <person name="Labutti K."/>
            <person name="Salamov A."/>
            <person name="Andreopoulos B."/>
            <person name="Baker S."/>
            <person name="Barry K."/>
            <person name="Bills G."/>
            <person name="Bluhm B."/>
            <person name="Cannon C."/>
            <person name="Castanera R."/>
            <person name="Culley D."/>
            <person name="Daum C."/>
            <person name="Ezra D."/>
            <person name="Gonzalez J."/>
            <person name="Henrissat B."/>
            <person name="Kuo A."/>
            <person name="Liang C."/>
            <person name="Lipzen A."/>
            <person name="Lutzoni F."/>
            <person name="Magnuson J."/>
            <person name="Mondo S."/>
            <person name="Nolan M."/>
            <person name="Ohm R."/>
            <person name="Pangilinan J."/>
            <person name="Park H.-J."/>
            <person name="Ramirez L."/>
            <person name="Alfaro M."/>
            <person name="Sun H."/>
            <person name="Tritt A."/>
            <person name="Yoshinaga Y."/>
            <person name="Zwiers L.-H."/>
            <person name="Turgeon B."/>
            <person name="Goodwin S."/>
            <person name="Spatafora J."/>
            <person name="Crous P."/>
            <person name="Grigoriev I."/>
        </authorList>
    </citation>
    <scope>NUCLEOTIDE SEQUENCE</scope>
    <source>
        <strain evidence="2 4">CBS 304.34</strain>
    </source>
</reference>
<organism evidence="2">
    <name type="scientific">Mytilinidion resinicola</name>
    <dbReference type="NCBI Taxonomy" id="574789"/>
    <lineage>
        <taxon>Eukaryota</taxon>
        <taxon>Fungi</taxon>
        <taxon>Dikarya</taxon>
        <taxon>Ascomycota</taxon>
        <taxon>Pezizomycotina</taxon>
        <taxon>Dothideomycetes</taxon>
        <taxon>Pleosporomycetidae</taxon>
        <taxon>Mytilinidiales</taxon>
        <taxon>Mytilinidiaceae</taxon>
        <taxon>Mytilinidion</taxon>
    </lineage>
</organism>
<reference evidence="4" key="3">
    <citation type="submission" date="2025-04" db="UniProtKB">
        <authorList>
            <consortium name="RefSeq"/>
        </authorList>
    </citation>
    <scope>IDENTIFICATION</scope>
    <source>
        <strain evidence="4">CBS 304.34</strain>
    </source>
</reference>
<reference evidence="4" key="2">
    <citation type="submission" date="2020-04" db="EMBL/GenBank/DDBJ databases">
        <authorList>
            <consortium name="NCBI Genome Project"/>
        </authorList>
    </citation>
    <scope>NUCLEOTIDE SEQUENCE</scope>
    <source>
        <strain evidence="4">CBS 304.34</strain>
    </source>
</reference>
<dbReference type="EMBL" id="MU003708">
    <property type="protein sequence ID" value="KAF2806070.1"/>
    <property type="molecule type" value="Genomic_DNA"/>
</dbReference>
<dbReference type="Proteomes" id="UP000504636">
    <property type="component" value="Unplaced"/>
</dbReference>
<dbReference type="RefSeq" id="XP_033573034.1">
    <property type="nucleotide sequence ID" value="XM_033720753.1"/>
</dbReference>
<evidence type="ECO:0000313" key="4">
    <source>
        <dbReference type="RefSeq" id="XP_033573034.1"/>
    </source>
</evidence>
<evidence type="ECO:0000256" key="1">
    <source>
        <dbReference type="SAM" id="MobiDB-lite"/>
    </source>
</evidence>
<proteinExistence type="predicted"/>
<evidence type="ECO:0000313" key="2">
    <source>
        <dbReference type="EMBL" id="KAF2806070.1"/>
    </source>
</evidence>
<dbReference type="AlphaFoldDB" id="A0A6A6YBK0"/>
<accession>A0A6A6YBK0</accession>
<keyword evidence="3" id="KW-1185">Reference proteome</keyword>
<gene>
    <name evidence="2 4" type="ORF">BDZ99DRAFT_466358</name>
</gene>
<evidence type="ECO:0000313" key="3">
    <source>
        <dbReference type="Proteomes" id="UP000504636"/>
    </source>
</evidence>
<dbReference type="GeneID" id="54461646"/>
<feature type="region of interest" description="Disordered" evidence="1">
    <location>
        <begin position="1"/>
        <end position="80"/>
    </location>
</feature>
<sequence length="80" mass="8054">MIVNGDLALADSLYRARPPTTLEVRTLPSSASSPPSSFPHPPSSFPHHPSSASSPAPGSSSAPVSYSSPTNTPPSTAASP</sequence>
<name>A0A6A6YBK0_9PEZI</name>
<protein>
    <submittedName>
        <fullName evidence="2 4">Uncharacterized protein</fullName>
    </submittedName>
</protein>